<protein>
    <submittedName>
        <fullName evidence="4">ABC transporter substrate-binding protein</fullName>
    </submittedName>
</protein>
<dbReference type="PANTHER" id="PTHR30006:SF24">
    <property type="entry name" value="SLL0237 PROTEIN"/>
    <property type="match status" value="1"/>
</dbReference>
<reference evidence="4 5" key="1">
    <citation type="submission" date="2013-08" db="EMBL/GenBank/DDBJ databases">
        <title>The genome sequence of Skermanella stibiiresistens.</title>
        <authorList>
            <person name="Zhu W."/>
            <person name="Wang G."/>
        </authorList>
    </citation>
    <scope>NUCLEOTIDE SEQUENCE [LARGE SCALE GENOMIC DNA]</scope>
    <source>
        <strain evidence="4 5">SB22</strain>
    </source>
</reference>
<dbReference type="AlphaFoldDB" id="W9H6B9"/>
<evidence type="ECO:0000313" key="5">
    <source>
        <dbReference type="Proteomes" id="UP000019486"/>
    </source>
</evidence>
<dbReference type="CDD" id="cd13547">
    <property type="entry name" value="PBP2_Fbp_like_2"/>
    <property type="match status" value="1"/>
</dbReference>
<feature type="signal peptide" evidence="3">
    <location>
        <begin position="1"/>
        <end position="30"/>
    </location>
</feature>
<dbReference type="PIRSF" id="PIRSF002825">
    <property type="entry name" value="CfbpA"/>
    <property type="match status" value="1"/>
</dbReference>
<comment type="caution">
    <text evidence="4">The sequence shown here is derived from an EMBL/GenBank/DDBJ whole genome shotgun (WGS) entry which is preliminary data.</text>
</comment>
<dbReference type="Proteomes" id="UP000019486">
    <property type="component" value="Unassembled WGS sequence"/>
</dbReference>
<organism evidence="4 5">
    <name type="scientific">Skermanella stibiiresistens SB22</name>
    <dbReference type="NCBI Taxonomy" id="1385369"/>
    <lineage>
        <taxon>Bacteria</taxon>
        <taxon>Pseudomonadati</taxon>
        <taxon>Pseudomonadota</taxon>
        <taxon>Alphaproteobacteria</taxon>
        <taxon>Rhodospirillales</taxon>
        <taxon>Azospirillaceae</taxon>
        <taxon>Skermanella</taxon>
    </lineage>
</organism>
<evidence type="ECO:0000256" key="2">
    <source>
        <dbReference type="PIRSR" id="PIRSR002825-1"/>
    </source>
</evidence>
<name>W9H6B9_9PROT</name>
<keyword evidence="2" id="KW-0479">Metal-binding</keyword>
<dbReference type="InterPro" id="IPR006059">
    <property type="entry name" value="SBP"/>
</dbReference>
<dbReference type="InterPro" id="IPR026045">
    <property type="entry name" value="Ferric-bd"/>
</dbReference>
<evidence type="ECO:0000256" key="3">
    <source>
        <dbReference type="SAM" id="SignalP"/>
    </source>
</evidence>
<dbReference type="PATRIC" id="fig|1385369.3.peg.3448"/>
<sequence>MRNFIGAAAGLIGAAAVSITVAFTASAALAASGKLVVYTSQLEADAQQTVDEFKKLNPGVEVEWTRSGTTDLMNKLRAEFQAGSPQPDVLLIADAVTMESLKRDGRLAKFEAAPVAAYQKDFYDADLTYFGTKLITTGIAYNKNAKMKPTSWADLTKPEAKNLVSMPSPLYSGAAAIHMAALKEVPGLGMKYYEALHENGAVAVRGNGGVMTAVAGGEKLYGVLIDYLPIREGLKGSPVEFVFPTDGVSAVSEPVAILSTARNPEAAQAFVSYLLSRQGQELASSQGFLPAHPDVAPPKGFPKLTEIKVLPLDNAKALAEDQANKMAFADLFGG</sequence>
<keyword evidence="5" id="KW-1185">Reference proteome</keyword>
<dbReference type="GO" id="GO:0046872">
    <property type="term" value="F:metal ion binding"/>
    <property type="evidence" value="ECO:0007669"/>
    <property type="project" value="UniProtKB-KW"/>
</dbReference>
<dbReference type="STRING" id="1385369.N825_06260"/>
<gene>
    <name evidence="4" type="ORF">N825_06260</name>
</gene>
<keyword evidence="1 3" id="KW-0732">Signal</keyword>
<dbReference type="OrthoDB" id="9766989at2"/>
<dbReference type="RefSeq" id="WP_037454356.1">
    <property type="nucleotide sequence ID" value="NZ_AVFL01000012.1"/>
</dbReference>
<keyword evidence="2" id="KW-0408">Iron</keyword>
<evidence type="ECO:0000313" key="4">
    <source>
        <dbReference type="EMBL" id="EWY39308.1"/>
    </source>
</evidence>
<accession>W9H6B9</accession>
<dbReference type="SUPFAM" id="SSF53850">
    <property type="entry name" value="Periplasmic binding protein-like II"/>
    <property type="match status" value="1"/>
</dbReference>
<proteinExistence type="predicted"/>
<evidence type="ECO:0000256" key="1">
    <source>
        <dbReference type="ARBA" id="ARBA00022729"/>
    </source>
</evidence>
<feature type="chain" id="PRO_5004920859" evidence="3">
    <location>
        <begin position="31"/>
        <end position="334"/>
    </location>
</feature>
<dbReference type="Gene3D" id="3.40.190.10">
    <property type="entry name" value="Periplasmic binding protein-like II"/>
    <property type="match status" value="2"/>
</dbReference>
<dbReference type="EMBL" id="AVFL01000012">
    <property type="protein sequence ID" value="EWY39308.1"/>
    <property type="molecule type" value="Genomic_DNA"/>
</dbReference>
<dbReference type="Pfam" id="PF13416">
    <property type="entry name" value="SBP_bac_8"/>
    <property type="match status" value="1"/>
</dbReference>
<dbReference type="PANTHER" id="PTHR30006">
    <property type="entry name" value="THIAMINE-BINDING PERIPLASMIC PROTEIN-RELATED"/>
    <property type="match status" value="1"/>
</dbReference>
<feature type="binding site" evidence="2">
    <location>
        <position position="227"/>
    </location>
    <ligand>
        <name>Fe cation</name>
        <dbReference type="ChEBI" id="CHEBI:24875"/>
    </ligand>
</feature>